<dbReference type="InterPro" id="IPR023296">
    <property type="entry name" value="Glyco_hydro_beta-prop_sf"/>
</dbReference>
<evidence type="ECO:0000256" key="2">
    <source>
        <dbReference type="ARBA" id="ARBA00023277"/>
    </source>
</evidence>
<keyword evidence="1" id="KW-0858">Xylan degradation</keyword>
<comment type="caution">
    <text evidence="4">The sequence shown here is derived from an EMBL/GenBank/DDBJ whole genome shotgun (WGS) entry which is preliminary data.</text>
</comment>
<evidence type="ECO:0000256" key="1">
    <source>
        <dbReference type="ARBA" id="ARBA00022651"/>
    </source>
</evidence>
<dbReference type="PANTHER" id="PTHR43772">
    <property type="entry name" value="ENDO-1,4-BETA-XYLANASE"/>
    <property type="match status" value="1"/>
</dbReference>
<dbReference type="InterPro" id="IPR056442">
    <property type="entry name" value="GINT1_N"/>
</dbReference>
<keyword evidence="2" id="KW-0119">Carbohydrate metabolism</keyword>
<dbReference type="RefSeq" id="WP_326506006.1">
    <property type="nucleotide sequence ID" value="NZ_JAWIIV010000006.1"/>
</dbReference>
<evidence type="ECO:0000313" key="5">
    <source>
        <dbReference type="Proteomes" id="UP001352263"/>
    </source>
</evidence>
<protein>
    <recommendedName>
        <fullName evidence="3">Glucosamine inositolphosphorylceramide transferase 1 N-terminal domain-containing protein</fullName>
    </recommendedName>
</protein>
<name>A0ABU6J6L1_9BURK</name>
<evidence type="ECO:0000313" key="4">
    <source>
        <dbReference type="EMBL" id="MEC4719285.1"/>
    </source>
</evidence>
<dbReference type="PANTHER" id="PTHR43772:SF2">
    <property type="entry name" value="PUTATIVE (AFU_ORTHOLOGUE AFUA_2G04480)-RELATED"/>
    <property type="match status" value="1"/>
</dbReference>
<dbReference type="SUPFAM" id="SSF75005">
    <property type="entry name" value="Arabinanase/levansucrase/invertase"/>
    <property type="match status" value="1"/>
</dbReference>
<keyword evidence="5" id="KW-1185">Reference proteome</keyword>
<organism evidence="4 5">
    <name type="scientific">Noviherbaspirillum album</name>
    <dbReference type="NCBI Taxonomy" id="3080276"/>
    <lineage>
        <taxon>Bacteria</taxon>
        <taxon>Pseudomonadati</taxon>
        <taxon>Pseudomonadota</taxon>
        <taxon>Betaproteobacteria</taxon>
        <taxon>Burkholderiales</taxon>
        <taxon>Oxalobacteraceae</taxon>
        <taxon>Noviherbaspirillum</taxon>
    </lineage>
</organism>
<accession>A0ABU6J6L1</accession>
<dbReference type="Pfam" id="PF24793">
    <property type="entry name" value="GINT1_N"/>
    <property type="match status" value="1"/>
</dbReference>
<keyword evidence="1" id="KW-0624">Polysaccharide degradation</keyword>
<proteinExistence type="predicted"/>
<dbReference type="Gene3D" id="2.115.10.20">
    <property type="entry name" value="Glycosyl hydrolase domain, family 43"/>
    <property type="match status" value="1"/>
</dbReference>
<reference evidence="4 5" key="1">
    <citation type="submission" date="2023-10" db="EMBL/GenBank/DDBJ databases">
        <title>Noviherbaspirillum sp. CPCC 100848 genome assembly.</title>
        <authorList>
            <person name="Li X.Y."/>
            <person name="Fang X.M."/>
        </authorList>
    </citation>
    <scope>NUCLEOTIDE SEQUENCE [LARGE SCALE GENOMIC DNA]</scope>
    <source>
        <strain evidence="4 5">CPCC 100848</strain>
    </source>
</reference>
<feature type="domain" description="Glucosamine inositolphosphorylceramide transferase 1 N-terminal" evidence="3">
    <location>
        <begin position="310"/>
        <end position="518"/>
    </location>
</feature>
<gene>
    <name evidence="4" type="ORF">RY831_09005</name>
</gene>
<evidence type="ECO:0000259" key="3">
    <source>
        <dbReference type="Pfam" id="PF24793"/>
    </source>
</evidence>
<dbReference type="EMBL" id="JAWIIV010000006">
    <property type="protein sequence ID" value="MEC4719285.1"/>
    <property type="molecule type" value="Genomic_DNA"/>
</dbReference>
<dbReference type="Proteomes" id="UP001352263">
    <property type="component" value="Unassembled WGS sequence"/>
</dbReference>
<sequence>MKTIRIGVLVNELIVPAWIARSLELILAEQGLEIALVVRNAGSRRGSGGGRQLRRTYAPLAYRLWKKLDSQLFKNQRDAFRPVDMTAPLDGIPVHQVATHRHGKFDEFSEEDIRHITEYRLDVMIQFGFGTLRGDILHAASCGVWACQYARQGEADEAVAGAWEVLTGKPTTRSELTVLAAKESDTLVLQRSWSATDSISAARTAGVVYWKTASFVPRKLCELRDEGLDAFIARHAQMEHDNTDHHDDVTDFDNKAVLTRLVALFGQKLHEKLVDKLYWKQWILLYHFGDENAFPVRAREFKQLLPPEDRFWADPFVYEHQGRHAIFIEELEYADNIGYLSVINFNDQHEPVLPPVPILKKPYHLSYPHVFEDRGNLYMVPETSQNGTIELYRAQHFPDKWEFVINLMTDVRAVDTTIWHHDGKYWMFTNISQTPGASTCDELFLFYSEDLLSDSWHPHPANPIVSDVRNARQAGRVFQVGEHWYRPSQDCSGAYGKAIQIHRIDLINEMYYRETPVSRLDPDWDEDIVCTHTLTHMSGLSCIDAMKVRKRPRQLFNNAVRCLPAWLAGRRESAEPALLSQSSQSRARVGGRLG</sequence>
<dbReference type="InterPro" id="IPR052176">
    <property type="entry name" value="Glycosyl_Hydrlase_43_Enz"/>
</dbReference>